<feature type="compositionally biased region" description="Polar residues" evidence="1">
    <location>
        <begin position="1"/>
        <end position="21"/>
    </location>
</feature>
<dbReference type="AlphaFoldDB" id="A0ABC8QYP6"/>
<comment type="caution">
    <text evidence="2">The sequence shown here is derived from an EMBL/GenBank/DDBJ whole genome shotgun (WGS) entry which is preliminary data.</text>
</comment>
<feature type="region of interest" description="Disordered" evidence="1">
    <location>
        <begin position="105"/>
        <end position="169"/>
    </location>
</feature>
<dbReference type="Proteomes" id="UP001642360">
    <property type="component" value="Unassembled WGS sequence"/>
</dbReference>
<evidence type="ECO:0000313" key="3">
    <source>
        <dbReference type="Proteomes" id="UP001642360"/>
    </source>
</evidence>
<dbReference type="EMBL" id="CAUOFW020000713">
    <property type="protein sequence ID" value="CAK9135448.1"/>
    <property type="molecule type" value="Genomic_DNA"/>
</dbReference>
<feature type="compositionally biased region" description="Polar residues" evidence="1">
    <location>
        <begin position="158"/>
        <end position="169"/>
    </location>
</feature>
<feature type="compositionally biased region" description="Polar residues" evidence="1">
    <location>
        <begin position="60"/>
        <end position="71"/>
    </location>
</feature>
<gene>
    <name evidence="2" type="ORF">ILEXP_LOCUS2398</name>
</gene>
<name>A0ABC8QYP6_9AQUA</name>
<feature type="region of interest" description="Disordered" evidence="1">
    <location>
        <begin position="1"/>
        <end position="71"/>
    </location>
</feature>
<organism evidence="2 3">
    <name type="scientific">Ilex paraguariensis</name>
    <name type="common">yerba mate</name>
    <dbReference type="NCBI Taxonomy" id="185542"/>
    <lineage>
        <taxon>Eukaryota</taxon>
        <taxon>Viridiplantae</taxon>
        <taxon>Streptophyta</taxon>
        <taxon>Embryophyta</taxon>
        <taxon>Tracheophyta</taxon>
        <taxon>Spermatophyta</taxon>
        <taxon>Magnoliopsida</taxon>
        <taxon>eudicotyledons</taxon>
        <taxon>Gunneridae</taxon>
        <taxon>Pentapetalae</taxon>
        <taxon>asterids</taxon>
        <taxon>campanulids</taxon>
        <taxon>Aquifoliales</taxon>
        <taxon>Aquifoliaceae</taxon>
        <taxon>Ilex</taxon>
    </lineage>
</organism>
<accession>A0ABC8QYP6</accession>
<evidence type="ECO:0000313" key="2">
    <source>
        <dbReference type="EMBL" id="CAK9135448.1"/>
    </source>
</evidence>
<reference evidence="2 3" key="1">
    <citation type="submission" date="2024-02" db="EMBL/GenBank/DDBJ databases">
        <authorList>
            <person name="Vignale AGUSTIN F."/>
            <person name="Sosa J E."/>
            <person name="Modenutti C."/>
        </authorList>
    </citation>
    <scope>NUCLEOTIDE SEQUENCE [LARGE SCALE GENOMIC DNA]</scope>
</reference>
<protein>
    <submittedName>
        <fullName evidence="2">Uncharacterized protein</fullName>
    </submittedName>
</protein>
<keyword evidence="3" id="KW-1185">Reference proteome</keyword>
<feature type="non-terminal residue" evidence="2">
    <location>
        <position position="169"/>
    </location>
</feature>
<evidence type="ECO:0000256" key="1">
    <source>
        <dbReference type="SAM" id="MobiDB-lite"/>
    </source>
</evidence>
<proteinExistence type="predicted"/>
<sequence length="169" mass="18582">MSSDPSELQTYTQGLYRNRSQPRGKDEETHPSRGPRIGYRRQRDRATQKEAAQGKAKLTGMTQTTQWKVQPSGMTQAAVSSSFVIRSNDLQKTLGVAVYPGAQTSSGNHMASENGVGPQLHDFPSLSSPKDTISLDVLKNNTSEDTHMISKPLDQEPLNRTQNGTKPLK</sequence>